<protein>
    <submittedName>
        <fullName evidence="1">Uncharacterized protein</fullName>
    </submittedName>
</protein>
<dbReference type="EMBL" id="JAUOPU010000004">
    <property type="protein sequence ID" value="MDO6541998.1"/>
    <property type="molecule type" value="Genomic_DNA"/>
</dbReference>
<proteinExistence type="predicted"/>
<dbReference type="PROSITE" id="PS51257">
    <property type="entry name" value="PROKAR_LIPOPROTEIN"/>
    <property type="match status" value="1"/>
</dbReference>
<dbReference type="Proteomes" id="UP001170624">
    <property type="component" value="Unassembled WGS sequence"/>
</dbReference>
<sequence length="477" mass="55055">MLKTCLRPLGILATVLSLVACQGDNKLDLESLNVANINQFNASSRGYVITEHNDLLAIPEFIQEIHRLSASLADQHWLKNPKFIAQANSLRVHFQASELHEAKIFIAALDEAISQYSSNIAKVNALANVKQREIDADLIAYQATLNDLEHTLAILKTPIHEYETRLDKLSGAIADESRHFARLRNDFQASFRELDSDDHPMAYDIRFSYVQQPRSMCSRFDEMRELITTIDEGCTYVNREELLDEISTTSHPQAEQLIDYYAPLLWLSMTKLSGFFDTNYNTQFFPHNLRHLHAKTKIALNEKRILMQGNTHELLEDYEYRLAQLKNEHARNIPYDFVDEQFTVDTNSDAFVHYFEQYAAENNYSLYQPIDRFKELINDQAAIKQFTSAYAKKTLSNYPATLTFQVTGRGYYNVPSREKAIGIIFDFYHSEQHMILCNRAREELPVIVTEHTADFHHIEGVSLVTELDRRLQAFILS</sequence>
<evidence type="ECO:0000313" key="1">
    <source>
        <dbReference type="EMBL" id="MDO6541998.1"/>
    </source>
</evidence>
<dbReference type="RefSeq" id="WP_303498634.1">
    <property type="nucleotide sequence ID" value="NZ_JAUOPU010000004.1"/>
</dbReference>
<accession>A0AAW7Y4W4</accession>
<reference evidence="1" key="1">
    <citation type="submission" date="2023-07" db="EMBL/GenBank/DDBJ databases">
        <title>Genome content predicts the carbon catabolic preferences of heterotrophic bacteria.</title>
        <authorList>
            <person name="Gralka M."/>
        </authorList>
    </citation>
    <scope>NUCLEOTIDE SEQUENCE</scope>
    <source>
        <strain evidence="1">G2M05</strain>
    </source>
</reference>
<evidence type="ECO:0000313" key="2">
    <source>
        <dbReference type="Proteomes" id="UP001170624"/>
    </source>
</evidence>
<name>A0AAW7Y4W4_9GAMM</name>
<organism evidence="1 2">
    <name type="scientific">Photobacterium sanguinicancri</name>
    <dbReference type="NCBI Taxonomy" id="875932"/>
    <lineage>
        <taxon>Bacteria</taxon>
        <taxon>Pseudomonadati</taxon>
        <taxon>Pseudomonadota</taxon>
        <taxon>Gammaproteobacteria</taxon>
        <taxon>Vibrionales</taxon>
        <taxon>Vibrionaceae</taxon>
        <taxon>Photobacterium</taxon>
    </lineage>
</organism>
<gene>
    <name evidence="1" type="ORF">Q4568_05620</name>
</gene>
<dbReference type="AlphaFoldDB" id="A0AAW7Y4W4"/>
<comment type="caution">
    <text evidence="1">The sequence shown here is derived from an EMBL/GenBank/DDBJ whole genome shotgun (WGS) entry which is preliminary data.</text>
</comment>